<dbReference type="STRING" id="1305764.R9PDX9"/>
<feature type="region of interest" description="Disordered" evidence="6">
    <location>
        <begin position="614"/>
        <end position="640"/>
    </location>
</feature>
<evidence type="ECO:0000256" key="6">
    <source>
        <dbReference type="SAM" id="MobiDB-lite"/>
    </source>
</evidence>
<feature type="region of interest" description="Disordered" evidence="6">
    <location>
        <begin position="114"/>
        <end position="133"/>
    </location>
</feature>
<sequence length="640" mass="70409">MWNLLPWTGRGASGYPRRECFFCCTTSIILPPYKPQSVSELDTDSIEVVQAPSHDIATSSTTSTISTGTPTNWFCSSCHCQNVAKLDGTPVEQYTRPMWDEAWNRDRSRLMRHMRPRASTSVQSSSDRFRETGGLGPHSKNSFTFCHTCQTNQVLTLNMLADYLPSEDDPGYEKKLRNLPEYEASLASRYPPVCSDCAPRVQERITERDQFARSWSLGRWLDLKKEASNADLADSIAGPLSASDDKQATRRYAPMTSDLAQPSSRFSFRGIVGNLDNGSPLTMAVAAFATVGLWSVYLWTALWPHNTAALVHQVMEQTKRAPFSLCTATTGLTCLVIVPWLLTIASKVDPIKHRIERARIRQLRVEAKGLTLWHTIQSMLLCLRLSLLLVATSGLLSPRSFTAASEWTELSTGRTRIELLGLAAAALLLGEVGLTVMAASQLGIRVPAALQLVSRPIVANARSSKPSNQHSDALLTSLSLDDRAALLSAASDMDPENDDDLVAEPGMRVPRMDRDADGDAVMEDAATYAARRSSWGDESDQDDARLSTQTSAWAGQWSKTAASQQASFAASFKQDATRTGSSRYTDFQLGPQRFWEPQIPTGLEDVFGRAVSLDDRAEQQADGNRTAGSSGKWSQWFGFS</sequence>
<dbReference type="GeneID" id="24112427"/>
<feature type="transmembrane region" description="Helical" evidence="7">
    <location>
        <begin position="376"/>
        <end position="396"/>
    </location>
</feature>
<keyword evidence="3 7" id="KW-1133">Transmembrane helix</keyword>
<dbReference type="Pfam" id="PF09779">
    <property type="entry name" value="Ima1_N"/>
    <property type="match status" value="1"/>
</dbReference>
<evidence type="ECO:0000256" key="3">
    <source>
        <dbReference type="ARBA" id="ARBA00022989"/>
    </source>
</evidence>
<feature type="transmembrane region" description="Helical" evidence="7">
    <location>
        <begin position="323"/>
        <end position="342"/>
    </location>
</feature>
<evidence type="ECO:0000256" key="4">
    <source>
        <dbReference type="ARBA" id="ARBA00023136"/>
    </source>
</evidence>
<dbReference type="PANTHER" id="PTHR28538:SF1">
    <property type="entry name" value="INTEGRAL INNER NUCLEAR MEMBRANE PROTEIN IMA1"/>
    <property type="match status" value="1"/>
</dbReference>
<keyword evidence="5" id="KW-0539">Nucleus</keyword>
<evidence type="ECO:0000256" key="5">
    <source>
        <dbReference type="ARBA" id="ARBA00023242"/>
    </source>
</evidence>
<name>R9PDX9_PSEHS</name>
<feature type="transmembrane region" description="Helical" evidence="7">
    <location>
        <begin position="281"/>
        <end position="302"/>
    </location>
</feature>
<keyword evidence="4 7" id="KW-0472">Membrane</keyword>
<keyword evidence="10" id="KW-1185">Reference proteome</keyword>
<organism evidence="9 10">
    <name type="scientific">Pseudozyma hubeiensis (strain SY62)</name>
    <name type="common">Yeast</name>
    <dbReference type="NCBI Taxonomy" id="1305764"/>
    <lineage>
        <taxon>Eukaryota</taxon>
        <taxon>Fungi</taxon>
        <taxon>Dikarya</taxon>
        <taxon>Basidiomycota</taxon>
        <taxon>Ustilaginomycotina</taxon>
        <taxon>Ustilaginomycetes</taxon>
        <taxon>Ustilaginales</taxon>
        <taxon>Ustilaginaceae</taxon>
        <taxon>Pseudozyma</taxon>
    </lineage>
</organism>
<accession>R9PDX9</accession>
<dbReference type="OrthoDB" id="5966927at2759"/>
<evidence type="ECO:0000313" key="10">
    <source>
        <dbReference type="Proteomes" id="UP000014071"/>
    </source>
</evidence>
<dbReference type="Proteomes" id="UP000014071">
    <property type="component" value="Unassembled WGS sequence"/>
</dbReference>
<protein>
    <recommendedName>
        <fullName evidence="8">Ima1 N-terminal domain-containing protein</fullName>
    </recommendedName>
</protein>
<dbReference type="RefSeq" id="XP_012193148.1">
    <property type="nucleotide sequence ID" value="XM_012337758.1"/>
</dbReference>
<dbReference type="PANTHER" id="PTHR28538">
    <property type="entry name" value="INTEGRAL INNER NUCLEAR MEMBRANE PROTEIN IMA1"/>
    <property type="match status" value="1"/>
</dbReference>
<evidence type="ECO:0000259" key="8">
    <source>
        <dbReference type="Pfam" id="PF09779"/>
    </source>
</evidence>
<gene>
    <name evidence="9" type="ORF">PHSY_007163</name>
</gene>
<dbReference type="GO" id="GO:0071765">
    <property type="term" value="P:nuclear inner membrane organization"/>
    <property type="evidence" value="ECO:0007669"/>
    <property type="project" value="InterPro"/>
</dbReference>
<dbReference type="InterPro" id="IPR042321">
    <property type="entry name" value="Ima1"/>
</dbReference>
<evidence type="ECO:0000256" key="2">
    <source>
        <dbReference type="ARBA" id="ARBA00022692"/>
    </source>
</evidence>
<dbReference type="AlphaFoldDB" id="R9PDX9"/>
<keyword evidence="2 7" id="KW-0812">Transmembrane</keyword>
<comment type="subcellular location">
    <subcellularLocation>
        <location evidence="1">Nucleus inner membrane</location>
        <topology evidence="1">Multi-pass membrane protein</topology>
    </subcellularLocation>
</comment>
<dbReference type="GO" id="GO:0005637">
    <property type="term" value="C:nuclear inner membrane"/>
    <property type="evidence" value="ECO:0007669"/>
    <property type="project" value="UniProtKB-SubCell"/>
</dbReference>
<evidence type="ECO:0000256" key="7">
    <source>
        <dbReference type="SAM" id="Phobius"/>
    </source>
</evidence>
<dbReference type="eggNOG" id="KOG4623">
    <property type="taxonomic scope" value="Eukaryota"/>
</dbReference>
<feature type="transmembrane region" description="Helical" evidence="7">
    <location>
        <begin position="417"/>
        <end position="439"/>
    </location>
</feature>
<dbReference type="GO" id="GO:0034992">
    <property type="term" value="C:microtubule organizing center attachment site"/>
    <property type="evidence" value="ECO:0007669"/>
    <property type="project" value="TreeGrafter"/>
</dbReference>
<reference evidence="10" key="1">
    <citation type="journal article" date="2013" name="Genome Announc.">
        <title>Draft genome sequence of the basidiomycetous yeast-like fungus Pseudozyma hubeiensis SY62, which produces an abundant amount of the biosurfactant mannosylerythritol lipids.</title>
        <authorList>
            <person name="Konishi M."/>
            <person name="Hatada Y."/>
            <person name="Horiuchi J."/>
        </authorList>
    </citation>
    <scope>NUCLEOTIDE SEQUENCE [LARGE SCALE GENOMIC DNA]</scope>
    <source>
        <strain evidence="10">SY62</strain>
    </source>
</reference>
<dbReference type="EMBL" id="DF238831">
    <property type="protein sequence ID" value="GAC99561.1"/>
    <property type="molecule type" value="Genomic_DNA"/>
</dbReference>
<evidence type="ECO:0000313" key="9">
    <source>
        <dbReference type="EMBL" id="GAC99561.1"/>
    </source>
</evidence>
<dbReference type="GO" id="GO:0034506">
    <property type="term" value="C:chromosome, centromeric core domain"/>
    <property type="evidence" value="ECO:0007669"/>
    <property type="project" value="TreeGrafter"/>
</dbReference>
<dbReference type="HOGENOM" id="CLU_398551_0_0_1"/>
<feature type="domain" description="Ima1 N-terminal" evidence="8">
    <location>
        <begin position="63"/>
        <end position="201"/>
    </location>
</feature>
<dbReference type="GO" id="GO:0044732">
    <property type="term" value="C:mitotic spindle pole body"/>
    <property type="evidence" value="ECO:0007669"/>
    <property type="project" value="TreeGrafter"/>
</dbReference>
<dbReference type="InterPro" id="IPR018617">
    <property type="entry name" value="Ima1_N"/>
</dbReference>
<proteinExistence type="predicted"/>
<feature type="compositionally biased region" description="Polar residues" evidence="6">
    <location>
        <begin position="621"/>
        <end position="633"/>
    </location>
</feature>
<evidence type="ECO:0000256" key="1">
    <source>
        <dbReference type="ARBA" id="ARBA00004473"/>
    </source>
</evidence>